<gene>
    <name evidence="1" type="ORF">F2P56_018292</name>
</gene>
<organism evidence="1 2">
    <name type="scientific">Juglans regia</name>
    <name type="common">English walnut</name>
    <dbReference type="NCBI Taxonomy" id="51240"/>
    <lineage>
        <taxon>Eukaryota</taxon>
        <taxon>Viridiplantae</taxon>
        <taxon>Streptophyta</taxon>
        <taxon>Embryophyta</taxon>
        <taxon>Tracheophyta</taxon>
        <taxon>Spermatophyta</taxon>
        <taxon>Magnoliopsida</taxon>
        <taxon>eudicotyledons</taxon>
        <taxon>Gunneridae</taxon>
        <taxon>Pentapetalae</taxon>
        <taxon>rosids</taxon>
        <taxon>fabids</taxon>
        <taxon>Fagales</taxon>
        <taxon>Juglandaceae</taxon>
        <taxon>Juglans</taxon>
    </lineage>
</organism>
<proteinExistence type="predicted"/>
<accession>A0A833TLI0</accession>
<evidence type="ECO:0000313" key="1">
    <source>
        <dbReference type="EMBL" id="KAF5462271.1"/>
    </source>
</evidence>
<dbReference type="Proteomes" id="UP000619265">
    <property type="component" value="Unassembled WGS sequence"/>
</dbReference>
<name>A0A833TLI0_JUGRE</name>
<comment type="caution">
    <text evidence="1">The sequence shown here is derived from an EMBL/GenBank/DDBJ whole genome shotgun (WGS) entry which is preliminary data.</text>
</comment>
<evidence type="ECO:0000313" key="2">
    <source>
        <dbReference type="Proteomes" id="UP000619265"/>
    </source>
</evidence>
<dbReference type="EMBL" id="LIHL02000008">
    <property type="protein sequence ID" value="KAF5462271.1"/>
    <property type="molecule type" value="Genomic_DNA"/>
</dbReference>
<sequence length="131" mass="14689">MAVIYYLAPSLGFFSTLSFTAATSSSLRYTSPILWTKSIQMPIKKLSKQQNSKQSSQPVPPFLATGSLSGLLISLEESESKQWVFSAWHWFILQLEYPTTYIGRRAKTKVSWSSMASPFSLQISDQTQPPS</sequence>
<protein>
    <submittedName>
        <fullName evidence="1">Uncharacterized protein</fullName>
    </submittedName>
</protein>
<dbReference type="AlphaFoldDB" id="A0A833TLI0"/>
<dbReference type="Gramene" id="Jr08_10030_p2">
    <property type="protein sequence ID" value="cds.Jr08_10030_p2"/>
    <property type="gene ID" value="Jr08_10030"/>
</dbReference>
<reference evidence="1" key="1">
    <citation type="submission" date="2015-10" db="EMBL/GenBank/DDBJ databases">
        <authorList>
            <person name="Martinez-Garcia P.J."/>
            <person name="Crepeau M.W."/>
            <person name="Puiu D."/>
            <person name="Gonzalez-Ibeas D."/>
            <person name="Whalen J."/>
            <person name="Stevens K."/>
            <person name="Paul R."/>
            <person name="Butterfield T."/>
            <person name="Britton M."/>
            <person name="Reagan R."/>
            <person name="Chakraborty S."/>
            <person name="Walawage S.L."/>
            <person name="Vasquez-Gross H.A."/>
            <person name="Cardeno C."/>
            <person name="Famula R."/>
            <person name="Pratt K."/>
            <person name="Kuruganti S."/>
            <person name="Aradhya M.K."/>
            <person name="Leslie C.A."/>
            <person name="Dandekar A.M."/>
            <person name="Salzberg S.L."/>
            <person name="Wegrzyn J.L."/>
            <person name="Langley C.H."/>
            <person name="Neale D.B."/>
        </authorList>
    </citation>
    <scope>NUCLEOTIDE SEQUENCE</scope>
    <source>
        <tissue evidence="1">Leaves</tissue>
    </source>
</reference>
<reference evidence="1" key="2">
    <citation type="submission" date="2020-03" db="EMBL/GenBank/DDBJ databases">
        <title>Walnut 2.0.</title>
        <authorList>
            <person name="Marrano A."/>
            <person name="Britton M."/>
            <person name="Zimin A.V."/>
            <person name="Zaini P.A."/>
            <person name="Workman R."/>
            <person name="Puiu D."/>
            <person name="Bianco L."/>
            <person name="Allen B.J."/>
            <person name="Troggio M."/>
            <person name="Leslie C.A."/>
            <person name="Timp W."/>
            <person name="Dendekar A."/>
            <person name="Salzberg S.L."/>
            <person name="Neale D.B."/>
        </authorList>
    </citation>
    <scope>NUCLEOTIDE SEQUENCE</scope>
    <source>
        <tissue evidence="1">Leaves</tissue>
    </source>
</reference>